<dbReference type="PANTHER" id="PTHR11675">
    <property type="entry name" value="N-ACETYLGALACTOSAMINYLTRANSFERASE"/>
    <property type="match status" value="1"/>
</dbReference>
<dbReference type="InterPro" id="IPR000772">
    <property type="entry name" value="Ricin_B_lectin"/>
</dbReference>
<dbReference type="GO" id="GO:0006493">
    <property type="term" value="P:protein O-linked glycosylation"/>
    <property type="evidence" value="ECO:0007669"/>
    <property type="project" value="TreeGrafter"/>
</dbReference>
<gene>
    <name evidence="5" type="ORF">DFH08DRAFT_783270</name>
</gene>
<dbReference type="PANTHER" id="PTHR11675:SF126">
    <property type="entry name" value="RICIN B LECTIN DOMAIN-CONTAINING PROTEIN"/>
    <property type="match status" value="1"/>
</dbReference>
<keyword evidence="1" id="KW-0430">Lectin</keyword>
<feature type="domain" description="Ricin B lectin" evidence="4">
    <location>
        <begin position="32"/>
        <end position="159"/>
    </location>
</feature>
<comment type="caution">
    <text evidence="5">The sequence shown here is derived from an EMBL/GenBank/DDBJ whole genome shotgun (WGS) entry which is preliminary data.</text>
</comment>
<keyword evidence="3" id="KW-0732">Signal</keyword>
<feature type="domain" description="Ricin B lectin" evidence="4">
    <location>
        <begin position="164"/>
        <end position="292"/>
    </location>
</feature>
<evidence type="ECO:0000256" key="2">
    <source>
        <dbReference type="ARBA" id="ARBA00023157"/>
    </source>
</evidence>
<dbReference type="SMART" id="SM00458">
    <property type="entry name" value="RICIN"/>
    <property type="match status" value="2"/>
</dbReference>
<dbReference type="GO" id="GO:0030246">
    <property type="term" value="F:carbohydrate binding"/>
    <property type="evidence" value="ECO:0007669"/>
    <property type="project" value="UniProtKB-KW"/>
</dbReference>
<feature type="chain" id="PRO_5042085439" evidence="3">
    <location>
        <begin position="18"/>
        <end position="299"/>
    </location>
</feature>
<dbReference type="Gene3D" id="2.80.10.50">
    <property type="match status" value="3"/>
</dbReference>
<evidence type="ECO:0000259" key="4">
    <source>
        <dbReference type="SMART" id="SM00458"/>
    </source>
</evidence>
<protein>
    <submittedName>
        <fullName evidence="5">Ricin B lectin domain-containing protein</fullName>
    </submittedName>
</protein>
<dbReference type="InterPro" id="IPR035992">
    <property type="entry name" value="Ricin_B-like_lectins"/>
</dbReference>
<proteinExistence type="predicted"/>
<evidence type="ECO:0000313" key="6">
    <source>
        <dbReference type="Proteomes" id="UP001218218"/>
    </source>
</evidence>
<dbReference type="SUPFAM" id="SSF50370">
    <property type="entry name" value="Ricin B-like lectins"/>
    <property type="match status" value="2"/>
</dbReference>
<accession>A0AAD6ZVJ3</accession>
<keyword evidence="6" id="KW-1185">Reference proteome</keyword>
<dbReference type="PROSITE" id="PS50231">
    <property type="entry name" value="RICIN_B_LECTIN"/>
    <property type="match status" value="2"/>
</dbReference>
<reference evidence="5" key="1">
    <citation type="submission" date="2023-03" db="EMBL/GenBank/DDBJ databases">
        <title>Massive genome expansion in bonnet fungi (Mycena s.s.) driven by repeated elements and novel gene families across ecological guilds.</title>
        <authorList>
            <consortium name="Lawrence Berkeley National Laboratory"/>
            <person name="Harder C.B."/>
            <person name="Miyauchi S."/>
            <person name="Viragh M."/>
            <person name="Kuo A."/>
            <person name="Thoen E."/>
            <person name="Andreopoulos B."/>
            <person name="Lu D."/>
            <person name="Skrede I."/>
            <person name="Drula E."/>
            <person name="Henrissat B."/>
            <person name="Morin E."/>
            <person name="Kohler A."/>
            <person name="Barry K."/>
            <person name="LaButti K."/>
            <person name="Morin E."/>
            <person name="Salamov A."/>
            <person name="Lipzen A."/>
            <person name="Mereny Z."/>
            <person name="Hegedus B."/>
            <person name="Baldrian P."/>
            <person name="Stursova M."/>
            <person name="Weitz H."/>
            <person name="Taylor A."/>
            <person name="Grigoriev I.V."/>
            <person name="Nagy L.G."/>
            <person name="Martin F."/>
            <person name="Kauserud H."/>
        </authorList>
    </citation>
    <scope>NUCLEOTIDE SEQUENCE</scope>
    <source>
        <strain evidence="5">CBHHK002</strain>
    </source>
</reference>
<dbReference type="EMBL" id="JARIHO010000026">
    <property type="protein sequence ID" value="KAJ7340818.1"/>
    <property type="molecule type" value="Genomic_DNA"/>
</dbReference>
<evidence type="ECO:0000313" key="5">
    <source>
        <dbReference type="EMBL" id="KAJ7340818.1"/>
    </source>
</evidence>
<name>A0AAD6ZVJ3_9AGAR</name>
<evidence type="ECO:0000256" key="3">
    <source>
        <dbReference type="SAM" id="SignalP"/>
    </source>
</evidence>
<feature type="signal peptide" evidence="3">
    <location>
        <begin position="1"/>
        <end position="17"/>
    </location>
</feature>
<evidence type="ECO:0000256" key="1">
    <source>
        <dbReference type="ARBA" id="ARBA00022734"/>
    </source>
</evidence>
<dbReference type="Proteomes" id="UP001218218">
    <property type="component" value="Unassembled WGS sequence"/>
</dbReference>
<dbReference type="GO" id="GO:0004653">
    <property type="term" value="F:polypeptide N-acetylgalactosaminyltransferase activity"/>
    <property type="evidence" value="ECO:0007669"/>
    <property type="project" value="TreeGrafter"/>
</dbReference>
<dbReference type="Pfam" id="PF00652">
    <property type="entry name" value="Ricin_B_lectin"/>
    <property type="match status" value="2"/>
</dbReference>
<keyword evidence="2" id="KW-1015">Disulfide bond</keyword>
<dbReference type="CDD" id="cd00161">
    <property type="entry name" value="beta-trefoil_Ricin-like"/>
    <property type="match status" value="1"/>
</dbReference>
<sequence length="299" mass="31977">MSLYLVSAFLIASGVWGHPTPEHPAPRQAPISNQNIHLTDNFEMCLAAASDGNGAAVVIEYCATGGNSMQNWTVSGSTLQVFDNMCLDVTGGATANGTPLQIWECTAGDANQQWTLSGKSIQWNEESSCLDLTNGNATNGNAMQIWACTDGPNQQWTLTTGPSETITPIISNTTCLTAPTNANGGVVVVEPCDGSTSQLWTAIGSALVVYGDMCLDVTNGNTVNGTKLQIWACTPSDVNQQFFYNPAHESIVWASENMCVDLTDGSLANGNQVQMITCDHDPNQNNQIWRFGLEYFYSG</sequence>
<dbReference type="AlphaFoldDB" id="A0AAD6ZVJ3"/>
<organism evidence="5 6">
    <name type="scientific">Mycena albidolilacea</name>
    <dbReference type="NCBI Taxonomy" id="1033008"/>
    <lineage>
        <taxon>Eukaryota</taxon>
        <taxon>Fungi</taxon>
        <taxon>Dikarya</taxon>
        <taxon>Basidiomycota</taxon>
        <taxon>Agaricomycotina</taxon>
        <taxon>Agaricomycetes</taxon>
        <taxon>Agaricomycetidae</taxon>
        <taxon>Agaricales</taxon>
        <taxon>Marasmiineae</taxon>
        <taxon>Mycenaceae</taxon>
        <taxon>Mycena</taxon>
    </lineage>
</organism>